<sequence>MIVYAESNFLLELAYLQEEHEFCEQLVGLAAQGRVQLRLPAFSVIESKMTLSRRTSERKQFSHALTRQIRELSRSKPHSTLPAQSSGLVAALLGNGEDEQKRLESTLGRVTAPGTVIPVTSLVLQRARAVEARFRLSSQDAIVYASVILDAEQVQGVKCFVNRNSRDFADAEIEADLARAGCKLLVSFRDGLGYASRVGRAEL</sequence>
<comment type="caution">
    <text evidence="2">The sequence shown here is derived from an EMBL/GenBank/DDBJ whole genome shotgun (WGS) entry which is preliminary data.</text>
</comment>
<accession>A0A841H2M4</accession>
<dbReference type="Pfam" id="PF16289">
    <property type="entry name" value="PIN_12"/>
    <property type="match status" value="1"/>
</dbReference>
<protein>
    <recommendedName>
        <fullName evidence="1">DUF4935 domain-containing protein</fullName>
    </recommendedName>
</protein>
<feature type="domain" description="DUF4935" evidence="1">
    <location>
        <begin position="5"/>
        <end position="168"/>
    </location>
</feature>
<organism evidence="2 3">
    <name type="scientific">Longimicrobium terrae</name>
    <dbReference type="NCBI Taxonomy" id="1639882"/>
    <lineage>
        <taxon>Bacteria</taxon>
        <taxon>Pseudomonadati</taxon>
        <taxon>Gemmatimonadota</taxon>
        <taxon>Longimicrobiia</taxon>
        <taxon>Longimicrobiales</taxon>
        <taxon>Longimicrobiaceae</taxon>
        <taxon>Longimicrobium</taxon>
    </lineage>
</organism>
<proteinExistence type="predicted"/>
<reference evidence="2 3" key="1">
    <citation type="submission" date="2020-08" db="EMBL/GenBank/DDBJ databases">
        <title>Genomic Encyclopedia of Type Strains, Phase IV (KMG-IV): sequencing the most valuable type-strain genomes for metagenomic binning, comparative biology and taxonomic classification.</title>
        <authorList>
            <person name="Goeker M."/>
        </authorList>
    </citation>
    <scope>NUCLEOTIDE SEQUENCE [LARGE SCALE GENOMIC DNA]</scope>
    <source>
        <strain evidence="2 3">DSM 29007</strain>
    </source>
</reference>
<dbReference type="EMBL" id="JACHIA010000013">
    <property type="protein sequence ID" value="MBB6072250.1"/>
    <property type="molecule type" value="Genomic_DNA"/>
</dbReference>
<name>A0A841H2M4_9BACT</name>
<dbReference type="Proteomes" id="UP000582837">
    <property type="component" value="Unassembled WGS sequence"/>
</dbReference>
<evidence type="ECO:0000313" key="3">
    <source>
        <dbReference type="Proteomes" id="UP000582837"/>
    </source>
</evidence>
<keyword evidence="3" id="KW-1185">Reference proteome</keyword>
<dbReference type="RefSeq" id="WP_170032046.1">
    <property type="nucleotide sequence ID" value="NZ_JABDTL010000001.1"/>
</dbReference>
<dbReference type="InterPro" id="IPR032557">
    <property type="entry name" value="DUF4935"/>
</dbReference>
<evidence type="ECO:0000313" key="2">
    <source>
        <dbReference type="EMBL" id="MBB6072250.1"/>
    </source>
</evidence>
<dbReference type="AlphaFoldDB" id="A0A841H2M4"/>
<gene>
    <name evidence="2" type="ORF">HNQ61_003912</name>
</gene>
<evidence type="ECO:0000259" key="1">
    <source>
        <dbReference type="Pfam" id="PF16289"/>
    </source>
</evidence>